<evidence type="ECO:0000259" key="1">
    <source>
        <dbReference type="Pfam" id="PF17805"/>
    </source>
</evidence>
<dbReference type="InterPro" id="IPR050684">
    <property type="entry name" value="HTH-Siroheme_Decarb"/>
</dbReference>
<keyword evidence="3" id="KW-1185">Reference proteome</keyword>
<dbReference type="InterPro" id="IPR040523">
    <property type="entry name" value="AsnC_trans_reg2"/>
</dbReference>
<organism evidence="2 3">
    <name type="scientific">Anaerosolibacter carboniphilus</name>
    <dbReference type="NCBI Taxonomy" id="1417629"/>
    <lineage>
        <taxon>Bacteria</taxon>
        <taxon>Bacillati</taxon>
        <taxon>Bacillota</taxon>
        <taxon>Clostridia</taxon>
        <taxon>Peptostreptococcales</taxon>
        <taxon>Thermotaleaceae</taxon>
        <taxon>Anaerosolibacter</taxon>
    </lineage>
</organism>
<dbReference type="PANTHER" id="PTHR43413">
    <property type="entry name" value="TRANSCRIPTIONAL REGULATOR, ASNC FAMILY"/>
    <property type="match status" value="1"/>
</dbReference>
<dbReference type="Pfam" id="PF17805">
    <property type="entry name" value="AsnC_trans_reg2"/>
    <property type="match status" value="1"/>
</dbReference>
<dbReference type="Proteomes" id="UP000579281">
    <property type="component" value="Unassembled WGS sequence"/>
</dbReference>
<dbReference type="SUPFAM" id="SSF46785">
    <property type="entry name" value="Winged helix' DNA-binding domain"/>
    <property type="match status" value="1"/>
</dbReference>
<protein>
    <submittedName>
        <fullName evidence="2">DNA-binding Lrp family transcriptional regulator</fullName>
    </submittedName>
</protein>
<dbReference type="InterPro" id="IPR036390">
    <property type="entry name" value="WH_DNA-bd_sf"/>
</dbReference>
<evidence type="ECO:0000313" key="3">
    <source>
        <dbReference type="Proteomes" id="UP000579281"/>
    </source>
</evidence>
<dbReference type="Gene3D" id="3.30.70.3460">
    <property type="match status" value="1"/>
</dbReference>
<comment type="caution">
    <text evidence="2">The sequence shown here is derived from an EMBL/GenBank/DDBJ whole genome shotgun (WGS) entry which is preliminary data.</text>
</comment>
<dbReference type="EMBL" id="JACHEN010000005">
    <property type="protein sequence ID" value="MBB6214985.1"/>
    <property type="molecule type" value="Genomic_DNA"/>
</dbReference>
<reference evidence="2 3" key="1">
    <citation type="submission" date="2020-08" db="EMBL/GenBank/DDBJ databases">
        <title>Genomic Encyclopedia of Type Strains, Phase IV (KMG-IV): sequencing the most valuable type-strain genomes for metagenomic binning, comparative biology and taxonomic classification.</title>
        <authorList>
            <person name="Goeker M."/>
        </authorList>
    </citation>
    <scope>NUCLEOTIDE SEQUENCE [LARGE SCALE GENOMIC DNA]</scope>
    <source>
        <strain evidence="2 3">DSM 103526</strain>
    </source>
</reference>
<evidence type="ECO:0000313" key="2">
    <source>
        <dbReference type="EMBL" id="MBB6214985.1"/>
    </source>
</evidence>
<dbReference type="GO" id="GO:0003677">
    <property type="term" value="F:DNA binding"/>
    <property type="evidence" value="ECO:0007669"/>
    <property type="project" value="UniProtKB-KW"/>
</dbReference>
<keyword evidence="2" id="KW-0238">DNA-binding</keyword>
<dbReference type="RefSeq" id="WP_184308881.1">
    <property type="nucleotide sequence ID" value="NZ_JACHEN010000005.1"/>
</dbReference>
<feature type="domain" description="Siroheme decarboxylase AsnC-like ligand binding" evidence="1">
    <location>
        <begin position="63"/>
        <end position="147"/>
    </location>
</feature>
<proteinExistence type="predicted"/>
<dbReference type="AlphaFoldDB" id="A0A841KXW9"/>
<dbReference type="PANTHER" id="PTHR43413:SF1">
    <property type="entry name" value="SIROHEME DECARBOXYLASE NIRL SUBUNIT"/>
    <property type="match status" value="1"/>
</dbReference>
<sequence length="160" mass="18973">MIDMIDRRILLEISDDLNIHEDIFGEISGRVGISKDELLNRLTRMQNEGILKRISPVIKHYNAGYVANAMVVWDIEDNERQMIEKLAKSNENISHVYERERRENWPYNLYTMIHGQNAEEVTHIVDELSRKIGNKAYRILYTKKQWKKTSPDMKYYLSAE</sequence>
<name>A0A841KXW9_9FIRM</name>
<accession>A0A841KXW9</accession>
<gene>
    <name evidence="2" type="ORF">HNQ80_001074</name>
</gene>